<keyword evidence="4 7" id="KW-0812">Transmembrane</keyword>
<gene>
    <name evidence="12" type="ORF">BVC71_05590</name>
</gene>
<dbReference type="InterPro" id="IPR011014">
    <property type="entry name" value="MscS_channel_TM-2"/>
</dbReference>
<feature type="transmembrane region" description="Helical" evidence="7">
    <location>
        <begin position="298"/>
        <end position="316"/>
    </location>
</feature>
<dbReference type="RefSeq" id="WP_086450579.1">
    <property type="nucleotide sequence ID" value="NZ_MSPP01000001.1"/>
</dbReference>
<dbReference type="Gene3D" id="2.30.30.60">
    <property type="match status" value="1"/>
</dbReference>
<feature type="transmembrane region" description="Helical" evidence="7">
    <location>
        <begin position="262"/>
        <end position="286"/>
    </location>
</feature>
<dbReference type="InterPro" id="IPR006685">
    <property type="entry name" value="MscS_channel_2nd"/>
</dbReference>
<evidence type="ECO:0000256" key="1">
    <source>
        <dbReference type="ARBA" id="ARBA00004651"/>
    </source>
</evidence>
<dbReference type="InterPro" id="IPR023408">
    <property type="entry name" value="MscS_beta-dom_sf"/>
</dbReference>
<comment type="subcellular location">
    <subcellularLocation>
        <location evidence="1">Cell membrane</location>
        <topology evidence="1">Multi-pass membrane protein</topology>
    </subcellularLocation>
</comment>
<evidence type="ECO:0000256" key="7">
    <source>
        <dbReference type="SAM" id="Phobius"/>
    </source>
</evidence>
<organism evidence="12 13">
    <name type="scientific">Marivivens niveibacter</name>
    <dbReference type="NCBI Taxonomy" id="1930667"/>
    <lineage>
        <taxon>Bacteria</taxon>
        <taxon>Pseudomonadati</taxon>
        <taxon>Pseudomonadota</taxon>
        <taxon>Alphaproteobacteria</taxon>
        <taxon>Rhodobacterales</taxon>
        <taxon>Paracoccaceae</taxon>
        <taxon>Marivivens group</taxon>
        <taxon>Marivivens</taxon>
    </lineage>
</organism>
<dbReference type="InterPro" id="IPR049278">
    <property type="entry name" value="MS_channel_C"/>
</dbReference>
<protein>
    <submittedName>
        <fullName evidence="12">Uncharacterized protein</fullName>
    </submittedName>
</protein>
<dbReference type="SUPFAM" id="SSF82861">
    <property type="entry name" value="Mechanosensitive channel protein MscS (YggB), transmembrane region"/>
    <property type="match status" value="1"/>
</dbReference>
<feature type="signal peptide" evidence="8">
    <location>
        <begin position="1"/>
        <end position="22"/>
    </location>
</feature>
<evidence type="ECO:0000313" key="13">
    <source>
        <dbReference type="Proteomes" id="UP000194664"/>
    </source>
</evidence>
<dbReference type="Proteomes" id="UP000194664">
    <property type="component" value="Unassembled WGS sequence"/>
</dbReference>
<dbReference type="Gene3D" id="3.30.70.100">
    <property type="match status" value="1"/>
</dbReference>
<feature type="domain" description="Mechanosensitive ion channel MscS C-terminal" evidence="11">
    <location>
        <begin position="687"/>
        <end position="769"/>
    </location>
</feature>
<accession>A0A251X3I7</accession>
<dbReference type="InterPro" id="IPR010920">
    <property type="entry name" value="LSM_dom_sf"/>
</dbReference>
<feature type="transmembrane region" description="Helical" evidence="7">
    <location>
        <begin position="440"/>
        <end position="465"/>
    </location>
</feature>
<feature type="transmembrane region" description="Helical" evidence="7">
    <location>
        <begin position="596"/>
        <end position="625"/>
    </location>
</feature>
<feature type="chain" id="PRO_5012354875" evidence="8">
    <location>
        <begin position="23"/>
        <end position="789"/>
    </location>
</feature>
<evidence type="ECO:0000256" key="8">
    <source>
        <dbReference type="SAM" id="SignalP"/>
    </source>
</evidence>
<dbReference type="SUPFAM" id="SSF82689">
    <property type="entry name" value="Mechanosensitive channel protein MscS (YggB), C-terminal domain"/>
    <property type="match status" value="1"/>
</dbReference>
<evidence type="ECO:0000256" key="2">
    <source>
        <dbReference type="ARBA" id="ARBA00008017"/>
    </source>
</evidence>
<evidence type="ECO:0000256" key="3">
    <source>
        <dbReference type="ARBA" id="ARBA00022475"/>
    </source>
</evidence>
<keyword evidence="6 7" id="KW-0472">Membrane</keyword>
<feature type="transmembrane region" description="Helical" evidence="7">
    <location>
        <begin position="567"/>
        <end position="590"/>
    </location>
</feature>
<sequence>MKPLRAIFLAVGMLVAGSFATAQDTGSTTEPEQQIETPAVLDTSPNVALGQTGIDVEAWTSVAIAAEEALQNPNSTDFALERLRNELATWRDALLDAQSVNSARISTVSAQLSALGAAPEEGAEEAAAIANRRAELNAQLDELQAPVVLAQESYARANGLISEIDSTLRASEARRLGTRGESPWVLANWGTAFAAVASTLSSAWAETSARVAADAVNGDWMATYPAASLLFALALALLVYGRRMVMRVQATISSRDTIGRGFWLFVISLGQIAVPYIGVLLLVAAAKAGEMLGYRGQLIANAIPDASLYVIVAYWLSGRFFGGDGGTANPLAMDSDYLGKGRRLTREIGWVLALGAITVVIADIGGSQSTSILLLPIEILVAVFLFQFGVLIKRHCSGDNTEANSRNRVYAFIGQAAVLIAIVGPVLGIAGYGIASQSLLYPAVTTLAVLGLVLLLQRLVVDLYILFTGAPDSAGDALIPVLIGFVLLLIAVPVLALVWGAREADLLELWTRFREGFQIGDTRISPTDFITFAFVFGAGYAITRFVQGTLRATVLPKTRMDIGGQNAVVSGLGYLGIFLAAVIAITTAGIDLSNLAIVAGALSVGIGFGLQTIVQNFVSGIILLIERPISEGDWIEVNSQMGVVRDISVRATRIETFDRRDVIIPNADLVSGQVTNWTRGNLVGRIIVNVGVAYGTDTHRVEEILTEIAEAHPMVLLSQPPAVLFTGFGADSLDFEIRALLRDVNFMHLTKSEIHHEIAKRFAAEGIEIPFAQRDLWIRNPESLRPIEE</sequence>
<evidence type="ECO:0000313" key="12">
    <source>
        <dbReference type="EMBL" id="OUD10938.1"/>
    </source>
</evidence>
<evidence type="ECO:0000259" key="11">
    <source>
        <dbReference type="Pfam" id="PF21082"/>
    </source>
</evidence>
<feature type="transmembrane region" description="Helical" evidence="7">
    <location>
        <begin position="372"/>
        <end position="392"/>
    </location>
</feature>
<dbReference type="PANTHER" id="PTHR30347:SF1">
    <property type="entry name" value="MECHANOSENSITIVE CHANNEL MSCK"/>
    <property type="match status" value="1"/>
</dbReference>
<evidence type="ECO:0000256" key="5">
    <source>
        <dbReference type="ARBA" id="ARBA00022989"/>
    </source>
</evidence>
<dbReference type="AlphaFoldDB" id="A0A251X3I7"/>
<reference evidence="12 13" key="1">
    <citation type="submission" date="2016-12" db="EMBL/GenBank/DDBJ databases">
        <title>The draft genome sequence of HSLHS2.</title>
        <authorList>
            <person name="Hu D."/>
            <person name="Wang L."/>
            <person name="Shao Z."/>
        </authorList>
    </citation>
    <scope>NUCLEOTIDE SEQUENCE [LARGE SCALE GENOMIC DNA]</scope>
    <source>
        <strain evidence="12">MCCC 1A06712</strain>
    </source>
</reference>
<dbReference type="InterPro" id="IPR022249">
    <property type="entry name" value="DUF3772"/>
</dbReference>
<dbReference type="Pfam" id="PF12607">
    <property type="entry name" value="DUF3772"/>
    <property type="match status" value="1"/>
</dbReference>
<feature type="transmembrane region" description="Helical" evidence="7">
    <location>
        <begin position="412"/>
        <end position="434"/>
    </location>
</feature>
<feature type="transmembrane region" description="Helical" evidence="7">
    <location>
        <begin position="348"/>
        <end position="366"/>
    </location>
</feature>
<comment type="similarity">
    <text evidence="2">Belongs to the MscS (TC 1.A.23) family.</text>
</comment>
<dbReference type="Gene3D" id="1.10.287.1260">
    <property type="match status" value="1"/>
</dbReference>
<feature type="transmembrane region" description="Helical" evidence="7">
    <location>
        <begin position="220"/>
        <end position="241"/>
    </location>
</feature>
<evidence type="ECO:0000256" key="4">
    <source>
        <dbReference type="ARBA" id="ARBA00022692"/>
    </source>
</evidence>
<keyword evidence="13" id="KW-1185">Reference proteome</keyword>
<comment type="caution">
    <text evidence="12">The sequence shown here is derived from an EMBL/GenBank/DDBJ whole genome shotgun (WGS) entry which is preliminary data.</text>
</comment>
<dbReference type="InterPro" id="IPR011066">
    <property type="entry name" value="MscS_channel_C_sf"/>
</dbReference>
<evidence type="ECO:0000259" key="9">
    <source>
        <dbReference type="Pfam" id="PF00924"/>
    </source>
</evidence>
<feature type="domain" description="DUF3772" evidence="10">
    <location>
        <begin position="149"/>
        <end position="208"/>
    </location>
</feature>
<proteinExistence type="inferred from homology"/>
<keyword evidence="5 7" id="KW-1133">Transmembrane helix</keyword>
<dbReference type="Pfam" id="PF00924">
    <property type="entry name" value="MS_channel_2nd"/>
    <property type="match status" value="1"/>
</dbReference>
<dbReference type="GO" id="GO:0008381">
    <property type="term" value="F:mechanosensitive monoatomic ion channel activity"/>
    <property type="evidence" value="ECO:0007669"/>
    <property type="project" value="UniProtKB-ARBA"/>
</dbReference>
<dbReference type="EMBL" id="MSPP01000001">
    <property type="protein sequence ID" value="OUD10938.1"/>
    <property type="molecule type" value="Genomic_DNA"/>
</dbReference>
<dbReference type="SUPFAM" id="SSF50182">
    <property type="entry name" value="Sm-like ribonucleoproteins"/>
    <property type="match status" value="1"/>
</dbReference>
<name>A0A251X3I7_9RHOB</name>
<feature type="transmembrane region" description="Helical" evidence="7">
    <location>
        <begin position="477"/>
        <end position="501"/>
    </location>
</feature>
<dbReference type="Pfam" id="PF21082">
    <property type="entry name" value="MS_channel_3rd"/>
    <property type="match status" value="1"/>
</dbReference>
<keyword evidence="8" id="KW-0732">Signal</keyword>
<dbReference type="GO" id="GO:0005886">
    <property type="term" value="C:plasma membrane"/>
    <property type="evidence" value="ECO:0007669"/>
    <property type="project" value="UniProtKB-SubCell"/>
</dbReference>
<evidence type="ECO:0000256" key="6">
    <source>
        <dbReference type="ARBA" id="ARBA00023136"/>
    </source>
</evidence>
<dbReference type="InterPro" id="IPR052702">
    <property type="entry name" value="MscS-like_channel"/>
</dbReference>
<keyword evidence="3" id="KW-1003">Cell membrane</keyword>
<feature type="domain" description="Mechanosensitive ion channel MscS" evidence="9">
    <location>
        <begin position="612"/>
        <end position="679"/>
    </location>
</feature>
<dbReference type="PANTHER" id="PTHR30347">
    <property type="entry name" value="POTASSIUM CHANNEL RELATED"/>
    <property type="match status" value="1"/>
</dbReference>
<evidence type="ECO:0000259" key="10">
    <source>
        <dbReference type="Pfam" id="PF12607"/>
    </source>
</evidence>
<dbReference type="OrthoDB" id="9799209at2"/>
<feature type="transmembrane region" description="Helical" evidence="7">
    <location>
        <begin position="529"/>
        <end position="546"/>
    </location>
</feature>